<dbReference type="InterPro" id="IPR036028">
    <property type="entry name" value="SH3-like_dom_sf"/>
</dbReference>
<gene>
    <name evidence="4" type="ORF">K435DRAFT_607785</name>
</gene>
<protein>
    <recommendedName>
        <fullName evidence="3">SH3 domain-containing protein</fullName>
    </recommendedName>
</protein>
<evidence type="ECO:0000313" key="4">
    <source>
        <dbReference type="EMBL" id="THV03965.1"/>
    </source>
</evidence>
<feature type="non-terminal residue" evidence="4">
    <location>
        <position position="60"/>
    </location>
</feature>
<evidence type="ECO:0000256" key="1">
    <source>
        <dbReference type="ARBA" id="ARBA00022443"/>
    </source>
</evidence>
<name>A0A4S8MM88_DENBC</name>
<dbReference type="Pfam" id="PF14604">
    <property type="entry name" value="SH3_9"/>
    <property type="match status" value="1"/>
</dbReference>
<evidence type="ECO:0000313" key="5">
    <source>
        <dbReference type="Proteomes" id="UP000297245"/>
    </source>
</evidence>
<dbReference type="SUPFAM" id="SSF50044">
    <property type="entry name" value="SH3-domain"/>
    <property type="match status" value="1"/>
</dbReference>
<dbReference type="Gene3D" id="2.30.30.40">
    <property type="entry name" value="SH3 Domains"/>
    <property type="match status" value="1"/>
</dbReference>
<dbReference type="PROSITE" id="PS50002">
    <property type="entry name" value="SH3"/>
    <property type="match status" value="1"/>
</dbReference>
<dbReference type="AlphaFoldDB" id="A0A4S8MM88"/>
<dbReference type="EMBL" id="ML179061">
    <property type="protein sequence ID" value="THV03965.1"/>
    <property type="molecule type" value="Genomic_DNA"/>
</dbReference>
<dbReference type="OrthoDB" id="5340910at2759"/>
<dbReference type="Proteomes" id="UP000297245">
    <property type="component" value="Unassembled WGS sequence"/>
</dbReference>
<keyword evidence="5" id="KW-1185">Reference proteome</keyword>
<dbReference type="InterPro" id="IPR001452">
    <property type="entry name" value="SH3_domain"/>
</dbReference>
<feature type="non-terminal residue" evidence="4">
    <location>
        <position position="1"/>
    </location>
</feature>
<evidence type="ECO:0000256" key="2">
    <source>
        <dbReference type="PROSITE-ProRule" id="PRU00192"/>
    </source>
</evidence>
<feature type="domain" description="SH3" evidence="3">
    <location>
        <begin position="1"/>
        <end position="56"/>
    </location>
</feature>
<sequence>TVRCTFDPSLPDELRISPGETLRVLAEYDDGWSSCLKVSTGEEGMVPIECYDDAARAGTP</sequence>
<keyword evidence="1 2" id="KW-0728">SH3 domain</keyword>
<accession>A0A4S8MM88</accession>
<organism evidence="4 5">
    <name type="scientific">Dendrothele bispora (strain CBS 962.96)</name>
    <dbReference type="NCBI Taxonomy" id="1314807"/>
    <lineage>
        <taxon>Eukaryota</taxon>
        <taxon>Fungi</taxon>
        <taxon>Dikarya</taxon>
        <taxon>Basidiomycota</taxon>
        <taxon>Agaricomycotina</taxon>
        <taxon>Agaricomycetes</taxon>
        <taxon>Agaricomycetidae</taxon>
        <taxon>Agaricales</taxon>
        <taxon>Agaricales incertae sedis</taxon>
        <taxon>Dendrothele</taxon>
    </lineage>
</organism>
<evidence type="ECO:0000259" key="3">
    <source>
        <dbReference type="PROSITE" id="PS50002"/>
    </source>
</evidence>
<reference evidence="4 5" key="1">
    <citation type="journal article" date="2019" name="Nat. Ecol. Evol.">
        <title>Megaphylogeny resolves global patterns of mushroom evolution.</title>
        <authorList>
            <person name="Varga T."/>
            <person name="Krizsan K."/>
            <person name="Foldi C."/>
            <person name="Dima B."/>
            <person name="Sanchez-Garcia M."/>
            <person name="Sanchez-Ramirez S."/>
            <person name="Szollosi G.J."/>
            <person name="Szarkandi J.G."/>
            <person name="Papp V."/>
            <person name="Albert L."/>
            <person name="Andreopoulos W."/>
            <person name="Angelini C."/>
            <person name="Antonin V."/>
            <person name="Barry K.W."/>
            <person name="Bougher N.L."/>
            <person name="Buchanan P."/>
            <person name="Buyck B."/>
            <person name="Bense V."/>
            <person name="Catcheside P."/>
            <person name="Chovatia M."/>
            <person name="Cooper J."/>
            <person name="Damon W."/>
            <person name="Desjardin D."/>
            <person name="Finy P."/>
            <person name="Geml J."/>
            <person name="Haridas S."/>
            <person name="Hughes K."/>
            <person name="Justo A."/>
            <person name="Karasinski D."/>
            <person name="Kautmanova I."/>
            <person name="Kiss B."/>
            <person name="Kocsube S."/>
            <person name="Kotiranta H."/>
            <person name="LaButti K.M."/>
            <person name="Lechner B.E."/>
            <person name="Liimatainen K."/>
            <person name="Lipzen A."/>
            <person name="Lukacs Z."/>
            <person name="Mihaltcheva S."/>
            <person name="Morgado L.N."/>
            <person name="Niskanen T."/>
            <person name="Noordeloos M.E."/>
            <person name="Ohm R.A."/>
            <person name="Ortiz-Santana B."/>
            <person name="Ovrebo C."/>
            <person name="Racz N."/>
            <person name="Riley R."/>
            <person name="Savchenko A."/>
            <person name="Shiryaev A."/>
            <person name="Soop K."/>
            <person name="Spirin V."/>
            <person name="Szebenyi C."/>
            <person name="Tomsovsky M."/>
            <person name="Tulloss R.E."/>
            <person name="Uehling J."/>
            <person name="Grigoriev I.V."/>
            <person name="Vagvolgyi C."/>
            <person name="Papp T."/>
            <person name="Martin F.M."/>
            <person name="Miettinen O."/>
            <person name="Hibbett D.S."/>
            <person name="Nagy L.G."/>
        </authorList>
    </citation>
    <scope>NUCLEOTIDE SEQUENCE [LARGE SCALE GENOMIC DNA]</scope>
    <source>
        <strain evidence="4 5">CBS 962.96</strain>
    </source>
</reference>
<proteinExistence type="predicted"/>